<feature type="region of interest" description="Disordered" evidence="1">
    <location>
        <begin position="1"/>
        <end position="136"/>
    </location>
</feature>
<feature type="compositionally biased region" description="Basic and acidic residues" evidence="1">
    <location>
        <begin position="14"/>
        <end position="23"/>
    </location>
</feature>
<dbReference type="EMBL" id="CATQJA010000209">
    <property type="protein sequence ID" value="CAJ0558096.1"/>
    <property type="molecule type" value="Genomic_DNA"/>
</dbReference>
<feature type="compositionally biased region" description="Basic residues" evidence="1">
    <location>
        <begin position="122"/>
        <end position="136"/>
    </location>
</feature>
<organism evidence="2 3">
    <name type="scientific">Mesorhabditis spiculigera</name>
    <dbReference type="NCBI Taxonomy" id="96644"/>
    <lineage>
        <taxon>Eukaryota</taxon>
        <taxon>Metazoa</taxon>
        <taxon>Ecdysozoa</taxon>
        <taxon>Nematoda</taxon>
        <taxon>Chromadorea</taxon>
        <taxon>Rhabditida</taxon>
        <taxon>Rhabditina</taxon>
        <taxon>Rhabditomorpha</taxon>
        <taxon>Rhabditoidea</taxon>
        <taxon>Rhabditidae</taxon>
        <taxon>Mesorhabditinae</taxon>
        <taxon>Mesorhabditis</taxon>
    </lineage>
</organism>
<gene>
    <name evidence="2" type="ORF">MSPICULIGERA_LOCUS833</name>
</gene>
<name>A0AA36FQW7_9BILA</name>
<reference evidence="2" key="1">
    <citation type="submission" date="2023-06" db="EMBL/GenBank/DDBJ databases">
        <authorList>
            <person name="Delattre M."/>
        </authorList>
    </citation>
    <scope>NUCLEOTIDE SEQUENCE</scope>
    <source>
        <strain evidence="2">AF72</strain>
    </source>
</reference>
<feature type="non-terminal residue" evidence="2">
    <location>
        <position position="1"/>
    </location>
</feature>
<feature type="compositionally biased region" description="Pro residues" evidence="1">
    <location>
        <begin position="103"/>
        <end position="113"/>
    </location>
</feature>
<feature type="compositionally biased region" description="Basic and acidic residues" evidence="1">
    <location>
        <begin position="65"/>
        <end position="75"/>
    </location>
</feature>
<dbReference type="PRINTS" id="PR01217">
    <property type="entry name" value="PRICHEXTENSN"/>
</dbReference>
<protein>
    <submittedName>
        <fullName evidence="2">Uncharacterized protein</fullName>
    </submittedName>
</protein>
<sequence length="136" mass="14361">MDLKFHPATVSHPADPKPAKPADDSGVVVVEMEPAKPPPLRSPWRTNEALQPVPPVATAPVAAQKRAETIVEPEAKPVAPPVAPNPAIADPKPTAETPKPRPDPPPTSAPAPVTPSSGPKRPPSKIKHISRKSRRK</sequence>
<evidence type="ECO:0000313" key="2">
    <source>
        <dbReference type="EMBL" id="CAJ0558096.1"/>
    </source>
</evidence>
<comment type="caution">
    <text evidence="2">The sequence shown here is derived from an EMBL/GenBank/DDBJ whole genome shotgun (WGS) entry which is preliminary data.</text>
</comment>
<keyword evidence="3" id="KW-1185">Reference proteome</keyword>
<accession>A0AA36FQW7</accession>
<feature type="compositionally biased region" description="Low complexity" evidence="1">
    <location>
        <begin position="85"/>
        <end position="97"/>
    </location>
</feature>
<proteinExistence type="predicted"/>
<evidence type="ECO:0000313" key="3">
    <source>
        <dbReference type="Proteomes" id="UP001177023"/>
    </source>
</evidence>
<evidence type="ECO:0000256" key="1">
    <source>
        <dbReference type="SAM" id="MobiDB-lite"/>
    </source>
</evidence>
<dbReference type="Proteomes" id="UP001177023">
    <property type="component" value="Unassembled WGS sequence"/>
</dbReference>
<dbReference type="AlphaFoldDB" id="A0AA36FQW7"/>